<keyword evidence="1" id="KW-0805">Transcription regulation</keyword>
<dbReference type="GO" id="GO:0043565">
    <property type="term" value="F:sequence-specific DNA binding"/>
    <property type="evidence" value="ECO:0007669"/>
    <property type="project" value="InterPro"/>
</dbReference>
<dbReference type="PANTHER" id="PTHR40055">
    <property type="entry name" value="TRANSCRIPTIONAL REGULATOR YGIV-RELATED"/>
    <property type="match status" value="1"/>
</dbReference>
<dbReference type="PROSITE" id="PS01124">
    <property type="entry name" value="HTH_ARAC_FAMILY_2"/>
    <property type="match status" value="1"/>
</dbReference>
<dbReference type="InterPro" id="IPR018060">
    <property type="entry name" value="HTH_AraC"/>
</dbReference>
<evidence type="ECO:0000313" key="5">
    <source>
        <dbReference type="Proteomes" id="UP000460561"/>
    </source>
</evidence>
<dbReference type="SMART" id="SM00342">
    <property type="entry name" value="HTH_ARAC"/>
    <property type="match status" value="1"/>
</dbReference>
<dbReference type="AlphaFoldDB" id="A0A845A939"/>
<dbReference type="PANTHER" id="PTHR40055:SF1">
    <property type="entry name" value="TRANSCRIPTIONAL REGULATOR YGIV-RELATED"/>
    <property type="match status" value="1"/>
</dbReference>
<keyword evidence="5" id="KW-1185">Reference proteome</keyword>
<dbReference type="SUPFAM" id="SSF55136">
    <property type="entry name" value="Probable bacterial effector-binding domain"/>
    <property type="match status" value="1"/>
</dbReference>
<organism evidence="4 5">
    <name type="scientific">Altericroceibacterium indicum</name>
    <dbReference type="NCBI Taxonomy" id="374177"/>
    <lineage>
        <taxon>Bacteria</taxon>
        <taxon>Pseudomonadati</taxon>
        <taxon>Pseudomonadota</taxon>
        <taxon>Alphaproteobacteria</taxon>
        <taxon>Sphingomonadales</taxon>
        <taxon>Erythrobacteraceae</taxon>
        <taxon>Altericroceibacterium</taxon>
    </lineage>
</organism>
<dbReference type="InterPro" id="IPR011256">
    <property type="entry name" value="Reg_factor_effector_dom_sf"/>
</dbReference>
<name>A0A845A939_9SPHN</name>
<evidence type="ECO:0000313" key="4">
    <source>
        <dbReference type="EMBL" id="MXP26892.1"/>
    </source>
</evidence>
<dbReference type="InterPro" id="IPR050908">
    <property type="entry name" value="SmbC-like"/>
</dbReference>
<dbReference type="Proteomes" id="UP000460561">
    <property type="component" value="Unassembled WGS sequence"/>
</dbReference>
<feature type="domain" description="HTH araC/xylS-type" evidence="3">
    <location>
        <begin position="14"/>
        <end position="114"/>
    </location>
</feature>
<evidence type="ECO:0000259" key="3">
    <source>
        <dbReference type="PROSITE" id="PS01124"/>
    </source>
</evidence>
<gene>
    <name evidence="4" type="ORF">GRI39_12700</name>
</gene>
<evidence type="ECO:0000256" key="1">
    <source>
        <dbReference type="ARBA" id="ARBA00023015"/>
    </source>
</evidence>
<dbReference type="InterPro" id="IPR010499">
    <property type="entry name" value="AraC_E-bd"/>
</dbReference>
<dbReference type="SMART" id="SM00871">
    <property type="entry name" value="AraC_E_bind"/>
    <property type="match status" value="1"/>
</dbReference>
<dbReference type="SUPFAM" id="SSF46689">
    <property type="entry name" value="Homeodomain-like"/>
    <property type="match status" value="1"/>
</dbReference>
<dbReference type="OrthoDB" id="7425333at2"/>
<dbReference type="Gene3D" id="1.10.10.60">
    <property type="entry name" value="Homeodomain-like"/>
    <property type="match status" value="1"/>
</dbReference>
<dbReference type="Pfam" id="PF06445">
    <property type="entry name" value="GyrI-like"/>
    <property type="match status" value="1"/>
</dbReference>
<comment type="caution">
    <text evidence="4">The sequence shown here is derived from an EMBL/GenBank/DDBJ whole genome shotgun (WGS) entry which is preliminary data.</text>
</comment>
<dbReference type="Pfam" id="PF12833">
    <property type="entry name" value="HTH_18"/>
    <property type="match status" value="1"/>
</dbReference>
<reference evidence="4 5" key="1">
    <citation type="submission" date="2019-12" db="EMBL/GenBank/DDBJ databases">
        <title>Genomic-based taxomic classification of the family Erythrobacteraceae.</title>
        <authorList>
            <person name="Xu L."/>
        </authorList>
    </citation>
    <scope>NUCLEOTIDE SEQUENCE [LARGE SCALE GENOMIC DNA]</scope>
    <source>
        <strain evidence="4 5">DSM 18604</strain>
    </source>
</reference>
<dbReference type="EMBL" id="WTYQ01000005">
    <property type="protein sequence ID" value="MXP26892.1"/>
    <property type="molecule type" value="Genomic_DNA"/>
</dbReference>
<dbReference type="InterPro" id="IPR009057">
    <property type="entry name" value="Homeodomain-like_sf"/>
</dbReference>
<sequence length="295" mass="32030">MRLQTADDYTARISRALALIESRACGEEPPTLAEMAEAAALSPFHFHRIFRLMTGETVGALCKRLRLARSLAALGDTAFTITEASAGSGYATSQAFARALRQTTGLSAMESRTSPDSAAAMSDRLMQSPSKETPLAVEVVSLDPFRVMALRRQGAYDDLDSAYGALFDTVFTAVNMEELVNIWGVPLDDPFSHDAAQLSFDCAVDIGDAAPDLAMLAEKGIQPIILGGYAALHLRHVGSHDAVHAKMDDLYRIVLESQGIELTASPPLIRYLDQPEEKPESELRSDLYLPVMLEL</sequence>
<keyword evidence="2" id="KW-0804">Transcription</keyword>
<accession>A0A845A939</accession>
<evidence type="ECO:0000256" key="2">
    <source>
        <dbReference type="ARBA" id="ARBA00023163"/>
    </source>
</evidence>
<dbReference type="GO" id="GO:0003700">
    <property type="term" value="F:DNA-binding transcription factor activity"/>
    <property type="evidence" value="ECO:0007669"/>
    <property type="project" value="InterPro"/>
</dbReference>
<dbReference type="InterPro" id="IPR029442">
    <property type="entry name" value="GyrI-like"/>
</dbReference>
<proteinExistence type="predicted"/>
<dbReference type="Gene3D" id="3.20.80.10">
    <property type="entry name" value="Regulatory factor, effector binding domain"/>
    <property type="match status" value="1"/>
</dbReference>
<dbReference type="RefSeq" id="WP_160740101.1">
    <property type="nucleotide sequence ID" value="NZ_WTYQ01000005.1"/>
</dbReference>
<protein>
    <submittedName>
        <fullName evidence="4">Helix-turn-helix domain-containing protein</fullName>
    </submittedName>
</protein>